<dbReference type="Pfam" id="PF00856">
    <property type="entry name" value="SET"/>
    <property type="match status" value="1"/>
</dbReference>
<dbReference type="AlphaFoldDB" id="A0A1J9Q4V6"/>
<accession>A0A1J9Q4V6</accession>
<gene>
    <name evidence="9" type="ORF">AJ78_08168</name>
</gene>
<keyword evidence="6" id="KW-0479">Metal-binding</keyword>
<dbReference type="VEuPathDB" id="FungiDB:AJ78_08168"/>
<proteinExistence type="predicted"/>
<dbReference type="InterPro" id="IPR046341">
    <property type="entry name" value="SET_dom_sf"/>
</dbReference>
<comment type="subcellular location">
    <subcellularLocation>
        <location evidence="1">Chromosome</location>
    </subcellularLocation>
</comment>
<dbReference type="SMART" id="SM00317">
    <property type="entry name" value="SET"/>
    <property type="match status" value="1"/>
</dbReference>
<evidence type="ECO:0000256" key="1">
    <source>
        <dbReference type="ARBA" id="ARBA00004286"/>
    </source>
</evidence>
<comment type="caution">
    <text evidence="9">The sequence shown here is derived from an EMBL/GenBank/DDBJ whole genome shotgun (WGS) entry which is preliminary data.</text>
</comment>
<evidence type="ECO:0000256" key="2">
    <source>
        <dbReference type="ARBA" id="ARBA00022454"/>
    </source>
</evidence>
<keyword evidence="5" id="KW-0949">S-adenosyl-L-methionine</keyword>
<keyword evidence="2" id="KW-0158">Chromosome</keyword>
<dbReference type="PANTHER" id="PTHR46223">
    <property type="entry name" value="HISTONE-LYSINE N-METHYLTRANSFERASE SUV39H"/>
    <property type="match status" value="1"/>
</dbReference>
<dbReference type="GO" id="GO:0008168">
    <property type="term" value="F:methyltransferase activity"/>
    <property type="evidence" value="ECO:0007669"/>
    <property type="project" value="UniProtKB-KW"/>
</dbReference>
<evidence type="ECO:0000256" key="5">
    <source>
        <dbReference type="ARBA" id="ARBA00022691"/>
    </source>
</evidence>
<dbReference type="STRING" id="1447872.A0A1J9Q4V6"/>
<dbReference type="Gene3D" id="2.170.270.10">
    <property type="entry name" value="SET domain"/>
    <property type="match status" value="1"/>
</dbReference>
<sequence>MVEEEQQPNQAKIKATNLLRDIYRQISLSANVRLLSARPPRSSRTALTPQRLRKETVNQAYAGKAVCMIEKVNTCRRKQRNFMSNELSWWPKTPKTSKRTKLSRRAQMRLVHAWVSLNRNTEVFSICASAIAFRVVAPREPRLVWFAFVELLKENFISILAFAKTRLPGNIAHIPFDDAKPYPTRAGRRRMVTLHPHEIVVDLKHQKLTRPRFENRYQMNIGNYMIGSKRSKPGYVDPTLRRPTDGECDVCSSKELCDCVYPTFPALFLELFETPDGRGAGVRTLANFAKDTALGAYTGEVFPEYPVNYDPVYSLALDSKTGGRQRASICPKRYGNWARFINHSCDPSVAFVCRTIGKWIYMMIETRKDIKAFEELTIDYGEDYWRTRNRQCLCRSSLCKYKKGYN</sequence>
<evidence type="ECO:0000256" key="6">
    <source>
        <dbReference type="ARBA" id="ARBA00022723"/>
    </source>
</evidence>
<evidence type="ECO:0000256" key="7">
    <source>
        <dbReference type="ARBA" id="ARBA00022833"/>
    </source>
</evidence>
<organism evidence="9 10">
    <name type="scientific">Emergomyces pasteurianus Ep9510</name>
    <dbReference type="NCBI Taxonomy" id="1447872"/>
    <lineage>
        <taxon>Eukaryota</taxon>
        <taxon>Fungi</taxon>
        <taxon>Dikarya</taxon>
        <taxon>Ascomycota</taxon>
        <taxon>Pezizomycotina</taxon>
        <taxon>Eurotiomycetes</taxon>
        <taxon>Eurotiomycetidae</taxon>
        <taxon>Onygenales</taxon>
        <taxon>Ajellomycetaceae</taxon>
        <taxon>Emergomyces</taxon>
    </lineage>
</organism>
<evidence type="ECO:0000313" key="10">
    <source>
        <dbReference type="Proteomes" id="UP000182235"/>
    </source>
</evidence>
<evidence type="ECO:0000259" key="8">
    <source>
        <dbReference type="PROSITE" id="PS50280"/>
    </source>
</evidence>
<dbReference type="GO" id="GO:0032259">
    <property type="term" value="P:methylation"/>
    <property type="evidence" value="ECO:0007669"/>
    <property type="project" value="UniProtKB-KW"/>
</dbReference>
<keyword evidence="10" id="KW-1185">Reference proteome</keyword>
<dbReference type="OrthoDB" id="308383at2759"/>
<evidence type="ECO:0000256" key="3">
    <source>
        <dbReference type="ARBA" id="ARBA00022603"/>
    </source>
</evidence>
<dbReference type="Proteomes" id="UP000182235">
    <property type="component" value="Unassembled WGS sequence"/>
</dbReference>
<keyword evidence="4" id="KW-0808">Transferase</keyword>
<dbReference type="GO" id="GO:0046872">
    <property type="term" value="F:metal ion binding"/>
    <property type="evidence" value="ECO:0007669"/>
    <property type="project" value="UniProtKB-KW"/>
</dbReference>
<evidence type="ECO:0000313" key="9">
    <source>
        <dbReference type="EMBL" id="OJD10956.1"/>
    </source>
</evidence>
<dbReference type="EMBL" id="LGRN01000648">
    <property type="protein sequence ID" value="OJD10956.1"/>
    <property type="molecule type" value="Genomic_DNA"/>
</dbReference>
<keyword evidence="7" id="KW-0862">Zinc</keyword>
<reference evidence="9 10" key="1">
    <citation type="submission" date="2015-07" db="EMBL/GenBank/DDBJ databases">
        <title>Emmonsia species relationships and genome sequence.</title>
        <authorList>
            <consortium name="The Broad Institute Genomics Platform"/>
            <person name="Cuomo C.A."/>
            <person name="Munoz J.F."/>
            <person name="Imamovic A."/>
            <person name="Priest M.E."/>
            <person name="Young S."/>
            <person name="Clay O.K."/>
            <person name="McEwen J.G."/>
        </authorList>
    </citation>
    <scope>NUCLEOTIDE SEQUENCE [LARGE SCALE GENOMIC DNA]</scope>
    <source>
        <strain evidence="9 10">UAMH 9510</strain>
    </source>
</reference>
<dbReference type="InterPro" id="IPR050973">
    <property type="entry name" value="H3K9_Histone-Lys_N-MTase"/>
</dbReference>
<evidence type="ECO:0000256" key="4">
    <source>
        <dbReference type="ARBA" id="ARBA00022679"/>
    </source>
</evidence>
<name>A0A1J9Q4V6_9EURO</name>
<dbReference type="PANTHER" id="PTHR46223:SF3">
    <property type="entry name" value="HISTONE-LYSINE N-METHYLTRANSFERASE SET-23"/>
    <property type="match status" value="1"/>
</dbReference>
<dbReference type="PROSITE" id="PS50280">
    <property type="entry name" value="SET"/>
    <property type="match status" value="1"/>
</dbReference>
<protein>
    <recommendedName>
        <fullName evidence="8">SET domain-containing protein</fullName>
    </recommendedName>
</protein>
<dbReference type="SUPFAM" id="SSF82199">
    <property type="entry name" value="SET domain"/>
    <property type="match status" value="1"/>
</dbReference>
<dbReference type="GO" id="GO:0005694">
    <property type="term" value="C:chromosome"/>
    <property type="evidence" value="ECO:0007669"/>
    <property type="project" value="UniProtKB-SubCell"/>
</dbReference>
<feature type="domain" description="SET" evidence="8">
    <location>
        <begin position="267"/>
        <end position="381"/>
    </location>
</feature>
<keyword evidence="3" id="KW-0489">Methyltransferase</keyword>
<dbReference type="InterPro" id="IPR001214">
    <property type="entry name" value="SET_dom"/>
</dbReference>